<sequence>MILSAGDPNKPHPQTKFRTSLHLAVISNDISCVELLVKAGAEIESRADYGRTPLHFACWPWKSEDIGRDVPFGSFELKFEMSKCLVRLGANVNARDNDGVSILHTAAGAGFVKLCGLLLESGARLEAVDVDGNTPLMAAAQQGRDEACGFLLAAGAKIGNLDERKVSSRLIEFGILVRSKISCKRIPMLWESLSDLREERQATFFHRFTLSLAVVG</sequence>
<dbReference type="InterPro" id="IPR050745">
    <property type="entry name" value="Multifunctional_regulatory"/>
</dbReference>
<feature type="repeat" description="ANK" evidence="3">
    <location>
        <begin position="16"/>
        <end position="48"/>
    </location>
</feature>
<dbReference type="Gene3D" id="1.25.40.20">
    <property type="entry name" value="Ankyrin repeat-containing domain"/>
    <property type="match status" value="2"/>
</dbReference>
<dbReference type="SMART" id="SM00248">
    <property type="entry name" value="ANK"/>
    <property type="match status" value="4"/>
</dbReference>
<feature type="repeat" description="ANK" evidence="3">
    <location>
        <begin position="98"/>
        <end position="130"/>
    </location>
</feature>
<dbReference type="PANTHER" id="PTHR24189:SF50">
    <property type="entry name" value="ANKYRIN REPEAT AND SOCS BOX PROTEIN 2"/>
    <property type="match status" value="1"/>
</dbReference>
<protein>
    <submittedName>
        <fullName evidence="4 5">Uncharacterized protein</fullName>
    </submittedName>
</protein>
<evidence type="ECO:0000256" key="1">
    <source>
        <dbReference type="ARBA" id="ARBA00022737"/>
    </source>
</evidence>
<dbReference type="InterPro" id="IPR002110">
    <property type="entry name" value="Ankyrin_rpt"/>
</dbReference>
<accession>L1K4H7</accession>
<dbReference type="PANTHER" id="PTHR24189">
    <property type="entry name" value="MYOTROPHIN"/>
    <property type="match status" value="1"/>
</dbReference>
<keyword evidence="2 3" id="KW-0040">ANK repeat</keyword>
<evidence type="ECO:0000256" key="2">
    <source>
        <dbReference type="ARBA" id="ARBA00023043"/>
    </source>
</evidence>
<feature type="repeat" description="ANK" evidence="3">
    <location>
        <begin position="131"/>
        <end position="163"/>
    </location>
</feature>
<name>L1K4H7_GUITC</name>
<dbReference type="eggNOG" id="KOG0504">
    <property type="taxonomic scope" value="Eukaryota"/>
</dbReference>
<organism evidence="4">
    <name type="scientific">Guillardia theta (strain CCMP2712)</name>
    <name type="common">Cryptophyte</name>
    <dbReference type="NCBI Taxonomy" id="905079"/>
    <lineage>
        <taxon>Eukaryota</taxon>
        <taxon>Cryptophyceae</taxon>
        <taxon>Pyrenomonadales</taxon>
        <taxon>Geminigeraceae</taxon>
        <taxon>Guillardia</taxon>
    </lineage>
</organism>
<dbReference type="OMA" id="VNGFERH"/>
<dbReference type="Proteomes" id="UP000011087">
    <property type="component" value="Unassembled WGS sequence"/>
</dbReference>
<keyword evidence="1" id="KW-0677">Repeat</keyword>
<reference evidence="4 6" key="1">
    <citation type="journal article" date="2012" name="Nature">
        <title>Algal genomes reveal evolutionary mosaicism and the fate of nucleomorphs.</title>
        <authorList>
            <consortium name="DOE Joint Genome Institute"/>
            <person name="Curtis B.A."/>
            <person name="Tanifuji G."/>
            <person name="Burki F."/>
            <person name="Gruber A."/>
            <person name="Irimia M."/>
            <person name="Maruyama S."/>
            <person name="Arias M.C."/>
            <person name="Ball S.G."/>
            <person name="Gile G.H."/>
            <person name="Hirakawa Y."/>
            <person name="Hopkins J.F."/>
            <person name="Kuo A."/>
            <person name="Rensing S.A."/>
            <person name="Schmutz J."/>
            <person name="Symeonidi A."/>
            <person name="Elias M."/>
            <person name="Eveleigh R.J."/>
            <person name="Herman E.K."/>
            <person name="Klute M.J."/>
            <person name="Nakayama T."/>
            <person name="Obornik M."/>
            <person name="Reyes-Prieto A."/>
            <person name="Armbrust E.V."/>
            <person name="Aves S.J."/>
            <person name="Beiko R.G."/>
            <person name="Coutinho P."/>
            <person name="Dacks J.B."/>
            <person name="Durnford D.G."/>
            <person name="Fast N.M."/>
            <person name="Green B.R."/>
            <person name="Grisdale C.J."/>
            <person name="Hempel F."/>
            <person name="Henrissat B."/>
            <person name="Hoppner M.P."/>
            <person name="Ishida K."/>
            <person name="Kim E."/>
            <person name="Koreny L."/>
            <person name="Kroth P.G."/>
            <person name="Liu Y."/>
            <person name="Malik S.B."/>
            <person name="Maier U.G."/>
            <person name="McRose D."/>
            <person name="Mock T."/>
            <person name="Neilson J.A."/>
            <person name="Onodera N.T."/>
            <person name="Poole A.M."/>
            <person name="Pritham E.J."/>
            <person name="Richards T.A."/>
            <person name="Rocap G."/>
            <person name="Roy S.W."/>
            <person name="Sarai C."/>
            <person name="Schaack S."/>
            <person name="Shirato S."/>
            <person name="Slamovits C.H."/>
            <person name="Spencer D.F."/>
            <person name="Suzuki S."/>
            <person name="Worden A.Z."/>
            <person name="Zauner S."/>
            <person name="Barry K."/>
            <person name="Bell C."/>
            <person name="Bharti A.K."/>
            <person name="Crow J.A."/>
            <person name="Grimwood J."/>
            <person name="Kramer R."/>
            <person name="Lindquist E."/>
            <person name="Lucas S."/>
            <person name="Salamov A."/>
            <person name="McFadden G.I."/>
            <person name="Lane C.E."/>
            <person name="Keeling P.J."/>
            <person name="Gray M.W."/>
            <person name="Grigoriev I.V."/>
            <person name="Archibald J.M."/>
        </authorList>
    </citation>
    <scope>NUCLEOTIDE SEQUENCE</scope>
    <source>
        <strain evidence="4 6">CCMP2712</strain>
    </source>
</reference>
<dbReference type="AlphaFoldDB" id="L1K4H7"/>
<dbReference type="KEGG" id="gtt:GUITHDRAFT_99284"/>
<keyword evidence="6" id="KW-1185">Reference proteome</keyword>
<dbReference type="PROSITE" id="PS50088">
    <property type="entry name" value="ANK_REPEAT"/>
    <property type="match status" value="3"/>
</dbReference>
<evidence type="ECO:0000313" key="5">
    <source>
        <dbReference type="EnsemblProtists" id="EKX55509"/>
    </source>
</evidence>
<dbReference type="PROSITE" id="PS50297">
    <property type="entry name" value="ANK_REP_REGION"/>
    <property type="match status" value="3"/>
</dbReference>
<dbReference type="Pfam" id="PF12796">
    <property type="entry name" value="Ank_2"/>
    <property type="match status" value="2"/>
</dbReference>
<dbReference type="SUPFAM" id="SSF48403">
    <property type="entry name" value="Ankyrin repeat"/>
    <property type="match status" value="1"/>
</dbReference>
<dbReference type="PaxDb" id="55529-EKX55509"/>
<reference evidence="5" key="3">
    <citation type="submission" date="2015-06" db="UniProtKB">
        <authorList>
            <consortium name="EnsemblProtists"/>
        </authorList>
    </citation>
    <scope>IDENTIFICATION</scope>
</reference>
<reference evidence="6" key="2">
    <citation type="submission" date="2012-11" db="EMBL/GenBank/DDBJ databases">
        <authorList>
            <person name="Kuo A."/>
            <person name="Curtis B.A."/>
            <person name="Tanifuji G."/>
            <person name="Burki F."/>
            <person name="Gruber A."/>
            <person name="Irimia M."/>
            <person name="Maruyama S."/>
            <person name="Arias M.C."/>
            <person name="Ball S.G."/>
            <person name="Gile G.H."/>
            <person name="Hirakawa Y."/>
            <person name="Hopkins J.F."/>
            <person name="Rensing S.A."/>
            <person name="Schmutz J."/>
            <person name="Symeonidi A."/>
            <person name="Elias M."/>
            <person name="Eveleigh R.J."/>
            <person name="Herman E.K."/>
            <person name="Klute M.J."/>
            <person name="Nakayama T."/>
            <person name="Obornik M."/>
            <person name="Reyes-Prieto A."/>
            <person name="Armbrust E.V."/>
            <person name="Aves S.J."/>
            <person name="Beiko R.G."/>
            <person name="Coutinho P."/>
            <person name="Dacks J.B."/>
            <person name="Durnford D.G."/>
            <person name="Fast N.M."/>
            <person name="Green B.R."/>
            <person name="Grisdale C."/>
            <person name="Hempe F."/>
            <person name="Henrissat B."/>
            <person name="Hoppner M.P."/>
            <person name="Ishida K.-I."/>
            <person name="Kim E."/>
            <person name="Koreny L."/>
            <person name="Kroth P.G."/>
            <person name="Liu Y."/>
            <person name="Malik S.-B."/>
            <person name="Maier U.G."/>
            <person name="McRose D."/>
            <person name="Mock T."/>
            <person name="Neilson J.A."/>
            <person name="Onodera N.T."/>
            <person name="Poole A.M."/>
            <person name="Pritham E.J."/>
            <person name="Richards T.A."/>
            <person name="Rocap G."/>
            <person name="Roy S.W."/>
            <person name="Sarai C."/>
            <person name="Schaack S."/>
            <person name="Shirato S."/>
            <person name="Slamovits C.H."/>
            <person name="Spencer D.F."/>
            <person name="Suzuki S."/>
            <person name="Worden A.Z."/>
            <person name="Zauner S."/>
            <person name="Barry K."/>
            <person name="Bell C."/>
            <person name="Bharti A.K."/>
            <person name="Crow J.A."/>
            <person name="Grimwood J."/>
            <person name="Kramer R."/>
            <person name="Lindquist E."/>
            <person name="Lucas S."/>
            <person name="Salamov A."/>
            <person name="McFadden G.I."/>
            <person name="Lane C.E."/>
            <person name="Keeling P.J."/>
            <person name="Gray M.W."/>
            <person name="Grigoriev I.V."/>
            <person name="Archibald J.M."/>
        </authorList>
    </citation>
    <scope>NUCLEOTIDE SEQUENCE</scope>
    <source>
        <strain evidence="6">CCMP2712</strain>
    </source>
</reference>
<gene>
    <name evidence="4" type="ORF">GUITHDRAFT_99284</name>
</gene>
<dbReference type="GeneID" id="17312130"/>
<evidence type="ECO:0000313" key="4">
    <source>
        <dbReference type="EMBL" id="EKX55509.1"/>
    </source>
</evidence>
<dbReference type="HOGENOM" id="CLU_1279766_0_0_1"/>
<dbReference type="OrthoDB" id="194358at2759"/>
<dbReference type="InterPro" id="IPR036770">
    <property type="entry name" value="Ankyrin_rpt-contain_sf"/>
</dbReference>
<dbReference type="STRING" id="905079.L1K4H7"/>
<dbReference type="EnsemblProtists" id="EKX55509">
    <property type="protein sequence ID" value="EKX55509"/>
    <property type="gene ID" value="GUITHDRAFT_99284"/>
</dbReference>
<evidence type="ECO:0000313" key="6">
    <source>
        <dbReference type="Proteomes" id="UP000011087"/>
    </source>
</evidence>
<dbReference type="EMBL" id="JH992965">
    <property type="protein sequence ID" value="EKX55509.1"/>
    <property type="molecule type" value="Genomic_DNA"/>
</dbReference>
<evidence type="ECO:0000256" key="3">
    <source>
        <dbReference type="PROSITE-ProRule" id="PRU00023"/>
    </source>
</evidence>
<proteinExistence type="predicted"/>
<dbReference type="RefSeq" id="XP_005842489.1">
    <property type="nucleotide sequence ID" value="XM_005842432.1"/>
</dbReference>